<dbReference type="EMBL" id="MU273466">
    <property type="protein sequence ID" value="KAI0037077.1"/>
    <property type="molecule type" value="Genomic_DNA"/>
</dbReference>
<comment type="caution">
    <text evidence="1">The sequence shown here is derived from an EMBL/GenBank/DDBJ whole genome shotgun (WGS) entry which is preliminary data.</text>
</comment>
<evidence type="ECO:0000313" key="1">
    <source>
        <dbReference type="EMBL" id="KAI0037077.1"/>
    </source>
</evidence>
<evidence type="ECO:0000313" key="2">
    <source>
        <dbReference type="Proteomes" id="UP000814128"/>
    </source>
</evidence>
<feature type="non-terminal residue" evidence="1">
    <location>
        <position position="334"/>
    </location>
</feature>
<gene>
    <name evidence="1" type="ORF">K488DRAFT_30352</name>
</gene>
<reference evidence="1" key="2">
    <citation type="journal article" date="2022" name="New Phytol.">
        <title>Evolutionary transition to the ectomycorrhizal habit in the genomes of a hyperdiverse lineage of mushroom-forming fungi.</title>
        <authorList>
            <person name="Looney B."/>
            <person name="Miyauchi S."/>
            <person name="Morin E."/>
            <person name="Drula E."/>
            <person name="Courty P.E."/>
            <person name="Kohler A."/>
            <person name="Kuo A."/>
            <person name="LaButti K."/>
            <person name="Pangilinan J."/>
            <person name="Lipzen A."/>
            <person name="Riley R."/>
            <person name="Andreopoulos W."/>
            <person name="He G."/>
            <person name="Johnson J."/>
            <person name="Nolan M."/>
            <person name="Tritt A."/>
            <person name="Barry K.W."/>
            <person name="Grigoriev I.V."/>
            <person name="Nagy L.G."/>
            <person name="Hibbett D."/>
            <person name="Henrissat B."/>
            <person name="Matheny P.B."/>
            <person name="Labbe J."/>
            <person name="Martin F.M."/>
        </authorList>
    </citation>
    <scope>NUCLEOTIDE SEQUENCE</scope>
    <source>
        <strain evidence="1">EC-137</strain>
    </source>
</reference>
<sequence length="334" mass="36411">RSFWLSLYFAFNLILTLYNKAVLDSFPFPYVLTAIHSLCAAIGGRVLLSHGAYRPKSLTFPDHLVLALFSALYSINIAVSNASLKLVTIPLHQVIRGTTPIFTTILAFYLLNARVTGHKLAALVPVVIGVGLATFGNYRSTFWGFSLTLLGAVLAAMKTVATNLLQASSRSPAPFHRRAPLRARALSLSIVIPFPPSLRFPRLNLHPLDLLTRMSPFAFAQCLLYAHLSGELDVLRHRSPRDLFPSFLHAHPWMYPAILIANGVIAFGLNVVSFEANRRAGAVAMGVASNVKQVLTILCAVSLFELSLSYANVTGILLTLVGGAWYAAVEQAEK</sequence>
<protein>
    <submittedName>
        <fullName evidence="1">TPT-domain-containing protein</fullName>
    </submittedName>
</protein>
<proteinExistence type="predicted"/>
<dbReference type="Proteomes" id="UP000814128">
    <property type="component" value="Unassembled WGS sequence"/>
</dbReference>
<keyword evidence="2" id="KW-1185">Reference proteome</keyword>
<name>A0ACB8QZI8_9AGAM</name>
<accession>A0ACB8QZI8</accession>
<reference evidence="1" key="1">
    <citation type="submission" date="2021-02" db="EMBL/GenBank/DDBJ databases">
        <authorList>
            <consortium name="DOE Joint Genome Institute"/>
            <person name="Ahrendt S."/>
            <person name="Looney B.P."/>
            <person name="Miyauchi S."/>
            <person name="Morin E."/>
            <person name="Drula E."/>
            <person name="Courty P.E."/>
            <person name="Chicoki N."/>
            <person name="Fauchery L."/>
            <person name="Kohler A."/>
            <person name="Kuo A."/>
            <person name="Labutti K."/>
            <person name="Pangilinan J."/>
            <person name="Lipzen A."/>
            <person name="Riley R."/>
            <person name="Andreopoulos W."/>
            <person name="He G."/>
            <person name="Johnson J."/>
            <person name="Barry K.W."/>
            <person name="Grigoriev I.V."/>
            <person name="Nagy L."/>
            <person name="Hibbett D."/>
            <person name="Henrissat B."/>
            <person name="Matheny P.B."/>
            <person name="Labbe J."/>
            <person name="Martin F."/>
        </authorList>
    </citation>
    <scope>NUCLEOTIDE SEQUENCE</scope>
    <source>
        <strain evidence="1">EC-137</strain>
    </source>
</reference>
<feature type="non-terminal residue" evidence="1">
    <location>
        <position position="1"/>
    </location>
</feature>
<organism evidence="1 2">
    <name type="scientific">Vararia minispora EC-137</name>
    <dbReference type="NCBI Taxonomy" id="1314806"/>
    <lineage>
        <taxon>Eukaryota</taxon>
        <taxon>Fungi</taxon>
        <taxon>Dikarya</taxon>
        <taxon>Basidiomycota</taxon>
        <taxon>Agaricomycotina</taxon>
        <taxon>Agaricomycetes</taxon>
        <taxon>Russulales</taxon>
        <taxon>Lachnocladiaceae</taxon>
        <taxon>Vararia</taxon>
    </lineage>
</organism>